<dbReference type="Pfam" id="PF14080">
    <property type="entry name" value="DUF4261"/>
    <property type="match status" value="1"/>
</dbReference>
<sequence>MSDENSTVPAADFTPHLMLGDLLFTGAPTVEEVIAKVTDVPEEIGLTAEAVDGKDGVVEVRIKKFGATAFLTVIDAPVPNQEAEQNAHQLYCQGDDRERVSTHTAQVLIAVPPEFTGEPAEKIADLSARQTQLTVARVHGMLTVALCRLPGLAGYYSGTAASTFGLPFLQQVATGQFGSTPWPLWVSAWLRPGPEGTSAYTYGLWPMGHPELQVENTSMSPEDLFMYLMDTVAYLVLDEGTFADGQKTGRTAEEVFTLHAEPWVVDQDVPAFRIGM</sequence>
<dbReference type="EMBL" id="DWVP01000013">
    <property type="protein sequence ID" value="HJC84952.1"/>
    <property type="molecule type" value="Genomic_DNA"/>
</dbReference>
<proteinExistence type="predicted"/>
<accession>A0A9D2QF86</accession>
<reference evidence="2" key="2">
    <citation type="submission" date="2021-04" db="EMBL/GenBank/DDBJ databases">
        <authorList>
            <person name="Gilroy R."/>
        </authorList>
    </citation>
    <scope>NUCLEOTIDE SEQUENCE</scope>
    <source>
        <strain evidence="2">ChiHjej13B12-4958</strain>
    </source>
</reference>
<gene>
    <name evidence="2" type="ORF">H9751_05320</name>
</gene>
<evidence type="ECO:0000259" key="1">
    <source>
        <dbReference type="Pfam" id="PF14080"/>
    </source>
</evidence>
<protein>
    <submittedName>
        <fullName evidence="2">DUF4261 domain-containing protein</fullName>
    </submittedName>
</protein>
<dbReference type="AlphaFoldDB" id="A0A9D2QF86"/>
<evidence type="ECO:0000313" key="2">
    <source>
        <dbReference type="EMBL" id="HJC84952.1"/>
    </source>
</evidence>
<name>A0A9D2QF86_9CORY</name>
<feature type="domain" description="DUF4261" evidence="1">
    <location>
        <begin position="200"/>
        <end position="266"/>
    </location>
</feature>
<dbReference type="Proteomes" id="UP000823858">
    <property type="component" value="Unassembled WGS sequence"/>
</dbReference>
<comment type="caution">
    <text evidence="2">The sequence shown here is derived from an EMBL/GenBank/DDBJ whole genome shotgun (WGS) entry which is preliminary data.</text>
</comment>
<evidence type="ECO:0000313" key="3">
    <source>
        <dbReference type="Proteomes" id="UP000823858"/>
    </source>
</evidence>
<dbReference type="InterPro" id="IPR025357">
    <property type="entry name" value="DUF4261"/>
</dbReference>
<reference evidence="2" key="1">
    <citation type="journal article" date="2021" name="PeerJ">
        <title>Extensive microbial diversity within the chicken gut microbiome revealed by metagenomics and culture.</title>
        <authorList>
            <person name="Gilroy R."/>
            <person name="Ravi A."/>
            <person name="Getino M."/>
            <person name="Pursley I."/>
            <person name="Horton D.L."/>
            <person name="Alikhan N.F."/>
            <person name="Baker D."/>
            <person name="Gharbi K."/>
            <person name="Hall N."/>
            <person name="Watson M."/>
            <person name="Adriaenssens E.M."/>
            <person name="Foster-Nyarko E."/>
            <person name="Jarju S."/>
            <person name="Secka A."/>
            <person name="Antonio M."/>
            <person name="Oren A."/>
            <person name="Chaudhuri R.R."/>
            <person name="La Ragione R."/>
            <person name="Hildebrand F."/>
            <person name="Pallen M.J."/>
        </authorList>
    </citation>
    <scope>NUCLEOTIDE SEQUENCE</scope>
    <source>
        <strain evidence="2">ChiHjej13B12-4958</strain>
    </source>
</reference>
<organism evidence="2 3">
    <name type="scientific">Candidatus Corynebacterium faecigallinarum</name>
    <dbReference type="NCBI Taxonomy" id="2838528"/>
    <lineage>
        <taxon>Bacteria</taxon>
        <taxon>Bacillati</taxon>
        <taxon>Actinomycetota</taxon>
        <taxon>Actinomycetes</taxon>
        <taxon>Mycobacteriales</taxon>
        <taxon>Corynebacteriaceae</taxon>
        <taxon>Corynebacterium</taxon>
    </lineage>
</organism>